<gene>
    <name evidence="1" type="ORF">H8S45_05580</name>
</gene>
<dbReference type="EMBL" id="JACOPL010000004">
    <property type="protein sequence ID" value="MBC5724929.1"/>
    <property type="molecule type" value="Genomic_DNA"/>
</dbReference>
<evidence type="ECO:0000313" key="2">
    <source>
        <dbReference type="Proteomes" id="UP000606499"/>
    </source>
</evidence>
<protein>
    <submittedName>
        <fullName evidence="1">Uncharacterized protein</fullName>
    </submittedName>
</protein>
<dbReference type="AlphaFoldDB" id="A0A923LTN8"/>
<reference evidence="1" key="1">
    <citation type="submission" date="2020-08" db="EMBL/GenBank/DDBJ databases">
        <title>Genome public.</title>
        <authorList>
            <person name="Liu C."/>
            <person name="Sun Q."/>
        </authorList>
    </citation>
    <scope>NUCLEOTIDE SEQUENCE</scope>
    <source>
        <strain evidence="1">NSJ-28</strain>
    </source>
</reference>
<name>A0A923LTN8_9FIRM</name>
<organism evidence="1 2">
    <name type="scientific">Agathobaculum faecis</name>
    <dbReference type="NCBI Taxonomy" id="2763013"/>
    <lineage>
        <taxon>Bacteria</taxon>
        <taxon>Bacillati</taxon>
        <taxon>Bacillota</taxon>
        <taxon>Clostridia</taxon>
        <taxon>Eubacteriales</taxon>
        <taxon>Butyricicoccaceae</taxon>
        <taxon>Agathobaculum</taxon>
    </lineage>
</organism>
<dbReference type="Proteomes" id="UP000606499">
    <property type="component" value="Unassembled WGS sequence"/>
</dbReference>
<keyword evidence="2" id="KW-1185">Reference proteome</keyword>
<evidence type="ECO:0000313" key="1">
    <source>
        <dbReference type="EMBL" id="MBC5724929.1"/>
    </source>
</evidence>
<accession>A0A923LTN8</accession>
<dbReference type="RefSeq" id="WP_153802370.1">
    <property type="nucleotide sequence ID" value="NZ_JACOPL010000004.1"/>
</dbReference>
<comment type="caution">
    <text evidence="1">The sequence shown here is derived from an EMBL/GenBank/DDBJ whole genome shotgun (WGS) entry which is preliminary data.</text>
</comment>
<sequence length="56" mass="6594">MEKKCKTCKHYRPHYVKIKGCGFRRTRGGHCTYPRGKLRYEDKAACANYQPAQTEQ</sequence>
<proteinExistence type="predicted"/>